<organism evidence="2 3">
    <name type="scientific">Brevundimonas variabilis</name>
    <dbReference type="NCBI Taxonomy" id="74312"/>
    <lineage>
        <taxon>Bacteria</taxon>
        <taxon>Pseudomonadati</taxon>
        <taxon>Pseudomonadota</taxon>
        <taxon>Alphaproteobacteria</taxon>
        <taxon>Caulobacterales</taxon>
        <taxon>Caulobacteraceae</taxon>
        <taxon>Brevundimonas</taxon>
    </lineage>
</organism>
<gene>
    <name evidence="2" type="ORF">GGR13_003176</name>
</gene>
<dbReference type="Proteomes" id="UP000545037">
    <property type="component" value="Unassembled WGS sequence"/>
</dbReference>
<keyword evidence="1" id="KW-0732">Signal</keyword>
<evidence type="ECO:0000313" key="2">
    <source>
        <dbReference type="EMBL" id="MBB5747548.1"/>
    </source>
</evidence>
<feature type="signal peptide" evidence="1">
    <location>
        <begin position="1"/>
        <end position="19"/>
    </location>
</feature>
<evidence type="ECO:0000313" key="3">
    <source>
        <dbReference type="Proteomes" id="UP000545037"/>
    </source>
</evidence>
<protein>
    <submittedName>
        <fullName evidence="2">Uncharacterized protein</fullName>
    </submittedName>
</protein>
<keyword evidence="3" id="KW-1185">Reference proteome</keyword>
<name>A0A7W9CKV0_9CAUL</name>
<dbReference type="AlphaFoldDB" id="A0A7W9CKV0"/>
<sequence length="143" mass="15266">MTWMIAALASLALQTGSTADMWTWALYENDGPLVLANEVPDTPQLRSTLECEAGSGVARLSIFGAPMGSGFVRITAGDATATTEADGSRRDKTQVTLRTDHPVFTQFVASGTLRLALADQTRGIVVDRIHRAKLRRFAGLCGG</sequence>
<reference evidence="2 3" key="1">
    <citation type="submission" date="2020-08" db="EMBL/GenBank/DDBJ databases">
        <title>Genomic Encyclopedia of Type Strains, Phase IV (KMG-IV): sequencing the most valuable type-strain genomes for metagenomic binning, comparative biology and taxonomic classification.</title>
        <authorList>
            <person name="Goeker M."/>
        </authorList>
    </citation>
    <scope>NUCLEOTIDE SEQUENCE [LARGE SCALE GENOMIC DNA]</scope>
    <source>
        <strain evidence="2 3">DSM 4737</strain>
    </source>
</reference>
<feature type="chain" id="PRO_5030893990" evidence="1">
    <location>
        <begin position="20"/>
        <end position="143"/>
    </location>
</feature>
<proteinExistence type="predicted"/>
<dbReference type="RefSeq" id="WP_246347922.1">
    <property type="nucleotide sequence ID" value="NZ_JACHOR010000006.1"/>
</dbReference>
<evidence type="ECO:0000256" key="1">
    <source>
        <dbReference type="SAM" id="SignalP"/>
    </source>
</evidence>
<comment type="caution">
    <text evidence="2">The sequence shown here is derived from an EMBL/GenBank/DDBJ whole genome shotgun (WGS) entry which is preliminary data.</text>
</comment>
<accession>A0A7W9CKV0</accession>
<dbReference type="EMBL" id="JACHOR010000006">
    <property type="protein sequence ID" value="MBB5747548.1"/>
    <property type="molecule type" value="Genomic_DNA"/>
</dbReference>